<reference evidence="1 2" key="1">
    <citation type="journal article" date="2016" name="Nat. Commun.">
        <title>Thousands of microbial genomes shed light on interconnected biogeochemical processes in an aquifer system.</title>
        <authorList>
            <person name="Anantharaman K."/>
            <person name="Brown C.T."/>
            <person name="Hug L.A."/>
            <person name="Sharon I."/>
            <person name="Castelle C.J."/>
            <person name="Probst A.J."/>
            <person name="Thomas B.C."/>
            <person name="Singh A."/>
            <person name="Wilkins M.J."/>
            <person name="Karaoz U."/>
            <person name="Brodie E.L."/>
            <person name="Williams K.H."/>
            <person name="Hubbard S.S."/>
            <person name="Banfield J.F."/>
        </authorList>
    </citation>
    <scope>NUCLEOTIDE SEQUENCE [LARGE SCALE GENOMIC DNA]</scope>
</reference>
<comment type="caution">
    <text evidence="1">The sequence shown here is derived from an EMBL/GenBank/DDBJ whole genome shotgun (WGS) entry which is preliminary data.</text>
</comment>
<gene>
    <name evidence="1" type="ORF">A2609_02675</name>
</gene>
<evidence type="ECO:0000313" key="1">
    <source>
        <dbReference type="EMBL" id="OGG93161.1"/>
    </source>
</evidence>
<proteinExistence type="predicted"/>
<organism evidence="1 2">
    <name type="scientific">Candidatus Kaiserbacteria bacterium RIFOXYD1_FULL_47_14</name>
    <dbReference type="NCBI Taxonomy" id="1798533"/>
    <lineage>
        <taxon>Bacteria</taxon>
        <taxon>Candidatus Kaiseribacteriota</taxon>
    </lineage>
</organism>
<sequence>MLICFWCGQEIITDKNHLLVEEEVDGMPRPFHKSPVNCLKKFFECDPRVACLSFEHQKEGIRR</sequence>
<protein>
    <submittedName>
        <fullName evidence="1">Uncharacterized protein</fullName>
    </submittedName>
</protein>
<dbReference type="Proteomes" id="UP000176867">
    <property type="component" value="Unassembled WGS sequence"/>
</dbReference>
<evidence type="ECO:0000313" key="2">
    <source>
        <dbReference type="Proteomes" id="UP000176867"/>
    </source>
</evidence>
<dbReference type="STRING" id="1798533.A2609_02675"/>
<dbReference type="AlphaFoldDB" id="A0A1F6G4Y1"/>
<dbReference type="EMBL" id="MFMU01000013">
    <property type="protein sequence ID" value="OGG93161.1"/>
    <property type="molecule type" value="Genomic_DNA"/>
</dbReference>
<name>A0A1F6G4Y1_9BACT</name>
<accession>A0A1F6G4Y1</accession>